<dbReference type="SUPFAM" id="SSF52343">
    <property type="entry name" value="Ferredoxin reductase-like, C-terminal NADP-linked domain"/>
    <property type="match status" value="1"/>
</dbReference>
<dbReference type="Pfam" id="PF00175">
    <property type="entry name" value="NAD_binding_1"/>
    <property type="match status" value="1"/>
</dbReference>
<protein>
    <submittedName>
        <fullName evidence="3">Ferredoxin reductase</fullName>
    </submittedName>
</protein>
<dbReference type="PANTHER" id="PTHR47354">
    <property type="entry name" value="NADH OXIDOREDUCTASE HCR"/>
    <property type="match status" value="1"/>
</dbReference>
<dbReference type="InterPro" id="IPR050415">
    <property type="entry name" value="MRET"/>
</dbReference>
<comment type="caution">
    <text evidence="3">The sequence shown here is derived from an EMBL/GenBank/DDBJ whole genome shotgun (WGS) entry which is preliminary data.</text>
</comment>
<dbReference type="PANTHER" id="PTHR47354:SF3">
    <property type="entry name" value="OXIDOREDUCTASE-RELATED"/>
    <property type="match status" value="1"/>
</dbReference>
<name>A0ABU7V1A4_9GAMM</name>
<dbReference type="Gene3D" id="3.10.20.30">
    <property type="match status" value="1"/>
</dbReference>
<dbReference type="PROSITE" id="PS51384">
    <property type="entry name" value="FAD_FR"/>
    <property type="match status" value="1"/>
</dbReference>
<dbReference type="InterPro" id="IPR036010">
    <property type="entry name" value="2Fe-2S_ferredoxin-like_sf"/>
</dbReference>
<keyword evidence="4" id="KW-1185">Reference proteome</keyword>
<reference evidence="3 4" key="1">
    <citation type="submission" date="2024-01" db="EMBL/GenBank/DDBJ databases">
        <title>Novel species of the genus Luteimonas isolated from rivers.</title>
        <authorList>
            <person name="Lu H."/>
        </authorList>
    </citation>
    <scope>NUCLEOTIDE SEQUENCE [LARGE SCALE GENOMIC DNA]</scope>
    <source>
        <strain evidence="3 4">FXH3W</strain>
    </source>
</reference>
<dbReference type="EMBL" id="JAZHBO010000002">
    <property type="protein sequence ID" value="MEF2156552.1"/>
    <property type="molecule type" value="Genomic_DNA"/>
</dbReference>
<organism evidence="3 4">
    <name type="scientific">Aquilutibacter rugosus</name>
    <dbReference type="NCBI Taxonomy" id="3115820"/>
    <lineage>
        <taxon>Bacteria</taxon>
        <taxon>Pseudomonadati</taxon>
        <taxon>Pseudomonadota</taxon>
        <taxon>Gammaproteobacteria</taxon>
        <taxon>Lysobacterales</taxon>
        <taxon>Lysobacteraceae</taxon>
        <taxon>Aquilutibacter</taxon>
    </lineage>
</organism>
<dbReference type="SUPFAM" id="SSF54292">
    <property type="entry name" value="2Fe-2S ferredoxin-like"/>
    <property type="match status" value="1"/>
</dbReference>
<dbReference type="Pfam" id="PF00111">
    <property type="entry name" value="Fer2"/>
    <property type="match status" value="1"/>
</dbReference>
<dbReference type="InterPro" id="IPR001433">
    <property type="entry name" value="OxRdtase_FAD/NAD-bd"/>
</dbReference>
<evidence type="ECO:0000313" key="4">
    <source>
        <dbReference type="Proteomes" id="UP001356170"/>
    </source>
</evidence>
<proteinExistence type="predicted"/>
<dbReference type="Gene3D" id="3.40.50.80">
    <property type="entry name" value="Nucleotide-binding domain of ferredoxin-NADP reductase (FNR) module"/>
    <property type="match status" value="1"/>
</dbReference>
<evidence type="ECO:0000259" key="2">
    <source>
        <dbReference type="PROSITE" id="PS51384"/>
    </source>
</evidence>
<dbReference type="PROSITE" id="PS51085">
    <property type="entry name" value="2FE2S_FER_2"/>
    <property type="match status" value="1"/>
</dbReference>
<dbReference type="InterPro" id="IPR008333">
    <property type="entry name" value="Cbr1-like_FAD-bd_dom"/>
</dbReference>
<feature type="domain" description="2Fe-2S ferredoxin-type" evidence="1">
    <location>
        <begin position="292"/>
        <end position="374"/>
    </location>
</feature>
<dbReference type="InterPro" id="IPR017927">
    <property type="entry name" value="FAD-bd_FR_type"/>
</dbReference>
<dbReference type="SUPFAM" id="SSF63380">
    <property type="entry name" value="Riboflavin synthase domain-like"/>
    <property type="match status" value="1"/>
</dbReference>
<dbReference type="Proteomes" id="UP001356170">
    <property type="component" value="Unassembled WGS sequence"/>
</dbReference>
<dbReference type="RefSeq" id="WP_331704308.1">
    <property type="nucleotide sequence ID" value="NZ_JAZHBO010000002.1"/>
</dbReference>
<dbReference type="CDD" id="cd00207">
    <property type="entry name" value="fer2"/>
    <property type="match status" value="1"/>
</dbReference>
<dbReference type="Pfam" id="PF00970">
    <property type="entry name" value="FAD_binding_6"/>
    <property type="match status" value="1"/>
</dbReference>
<dbReference type="InterPro" id="IPR039261">
    <property type="entry name" value="FNR_nucleotide-bd"/>
</dbReference>
<dbReference type="Gene3D" id="2.40.30.10">
    <property type="entry name" value="Translation factors"/>
    <property type="match status" value="1"/>
</dbReference>
<sequence length="374" mass="40059">MSAVPSATLPPVVDSLNSVLRRVVAPIAPPGAVDYWLSRLNPRWSRLRPRARVVARRRESSDAVTLILRPPIAWSGFEPGQHVNIGVELDGARHTRSYSLTDIPKRDGLISITVKSVEGGSVSHHLCHDLQTGEYLDIGPAFGDLRLPSTAAPSLLMAAGSGITPMISLIRAQAASGMPSPLTLLYWARHRDRLCFTAELRALAEQFPQFSVRFALTGDAPEHPDESAGRLSPTTLPSLLSDRTKQHVLACGPFEFVATARDATAAMALSFAAEAFSPPPISTDADTEHGTVDITLTRSGRTVTIPRGQLLLDALEAAGIRPASGCRIGICNTCACGKQSGTTRSLHASEPEHEPTIALKLCVNRAINDLVLEL</sequence>
<feature type="domain" description="FAD-binding FR-type" evidence="2">
    <location>
        <begin position="46"/>
        <end position="148"/>
    </location>
</feature>
<evidence type="ECO:0000259" key="1">
    <source>
        <dbReference type="PROSITE" id="PS51085"/>
    </source>
</evidence>
<dbReference type="InterPro" id="IPR001041">
    <property type="entry name" value="2Fe-2S_ferredoxin-type"/>
</dbReference>
<gene>
    <name evidence="3" type="ORF">V3390_10040</name>
</gene>
<dbReference type="CDD" id="cd06216">
    <property type="entry name" value="FNR_iron_sulfur_binding_2"/>
    <property type="match status" value="1"/>
</dbReference>
<accession>A0ABU7V1A4</accession>
<evidence type="ECO:0000313" key="3">
    <source>
        <dbReference type="EMBL" id="MEF2156552.1"/>
    </source>
</evidence>
<dbReference type="InterPro" id="IPR017938">
    <property type="entry name" value="Riboflavin_synthase-like_b-brl"/>
</dbReference>
<dbReference type="InterPro" id="IPR012675">
    <property type="entry name" value="Beta-grasp_dom_sf"/>
</dbReference>